<gene>
    <name evidence="11" type="ORF">ABS770_15595</name>
</gene>
<keyword evidence="7 9" id="KW-0808">Transferase</keyword>
<evidence type="ECO:0000256" key="8">
    <source>
        <dbReference type="ARBA" id="ARBA00031036"/>
    </source>
</evidence>
<dbReference type="SUPFAM" id="SSF53167">
    <property type="entry name" value="Purine and uridine phosphorylases"/>
    <property type="match status" value="1"/>
</dbReference>
<sequence length="274" mass="27625">MTEAAALDALRAAGFGGGYACALVTGTGLGGIAAALEDSTALDYGRIPGFPGAGVSGHGGRLHRGRLDGRPVLVFEGRAHAYERGDTAAMRVPLACAAGLGARRLLLTNASGSLRPEIGPGSLVLLADHLNLSGMNPLIGEASDARFVPMTEAYDPALRAQLRAAAGACGLPVTEGVYAWFSGPSFETPAEVRMAGILGADLVGMSTVPEVILARFLGLPVSAVSVVTNLAAGIAGGAPHHAETKAVAARAAADLGRLLRAFMAGLPAEETEHG</sequence>
<name>A0ABV1R4M8_9HYPH</name>
<dbReference type="EMBL" id="JBELQD010000016">
    <property type="protein sequence ID" value="MER2289691.1"/>
    <property type="molecule type" value="Genomic_DNA"/>
</dbReference>
<feature type="domain" description="Nucleoside phosphorylase" evidence="10">
    <location>
        <begin position="22"/>
        <end position="263"/>
    </location>
</feature>
<dbReference type="NCBIfam" id="TIGR01697">
    <property type="entry name" value="PNPH-PUNA-XAPA"/>
    <property type="match status" value="1"/>
</dbReference>
<evidence type="ECO:0000256" key="9">
    <source>
        <dbReference type="PIRNR" id="PIRNR000477"/>
    </source>
</evidence>
<dbReference type="Pfam" id="PF01048">
    <property type="entry name" value="PNP_UDP_1"/>
    <property type="match status" value="1"/>
</dbReference>
<evidence type="ECO:0000256" key="6">
    <source>
        <dbReference type="ARBA" id="ARBA00022676"/>
    </source>
</evidence>
<dbReference type="NCBIfam" id="TIGR01698">
    <property type="entry name" value="PUNP"/>
    <property type="match status" value="1"/>
</dbReference>
<comment type="subunit">
    <text evidence="3">Homotrimer.</text>
</comment>
<comment type="function">
    <text evidence="9">The purine nucleoside phosphorylases catalyze the phosphorolytic breakdown of the N-glycosidic bond in the beta-(deoxy)ribonucleoside molecules, with the formation of the corresponding free purine bases and pentose-1-phosphate.</text>
</comment>
<evidence type="ECO:0000256" key="5">
    <source>
        <dbReference type="ARBA" id="ARBA00013834"/>
    </source>
</evidence>
<keyword evidence="12" id="KW-1185">Reference proteome</keyword>
<dbReference type="NCBIfam" id="NF006054">
    <property type="entry name" value="PRK08202.1"/>
    <property type="match status" value="1"/>
</dbReference>
<evidence type="ECO:0000313" key="12">
    <source>
        <dbReference type="Proteomes" id="UP001432995"/>
    </source>
</evidence>
<accession>A0ABV1R4M8</accession>
<evidence type="ECO:0000256" key="2">
    <source>
        <dbReference type="ARBA" id="ARBA00006751"/>
    </source>
</evidence>
<dbReference type="PANTHER" id="PTHR11904">
    <property type="entry name" value="METHYLTHIOADENOSINE/PURINE NUCLEOSIDE PHOSPHORYLASE"/>
    <property type="match status" value="1"/>
</dbReference>
<comment type="pathway">
    <text evidence="1 9">Purine metabolism; purine nucleoside salvage.</text>
</comment>
<evidence type="ECO:0000256" key="3">
    <source>
        <dbReference type="ARBA" id="ARBA00011233"/>
    </source>
</evidence>
<dbReference type="PIRSF" id="PIRSF000477">
    <property type="entry name" value="PurNPase"/>
    <property type="match status" value="1"/>
</dbReference>
<dbReference type="Gene3D" id="3.40.50.1580">
    <property type="entry name" value="Nucleoside phosphorylase domain"/>
    <property type="match status" value="1"/>
</dbReference>
<reference evidence="11" key="1">
    <citation type="submission" date="2024-06" db="EMBL/GenBank/DDBJ databases">
        <authorList>
            <person name="Campbell A.G."/>
        </authorList>
    </citation>
    <scope>NUCLEOTIDE SEQUENCE</scope>
    <source>
        <strain evidence="11">EM17</strain>
    </source>
</reference>
<dbReference type="Proteomes" id="UP001432995">
    <property type="component" value="Unassembled WGS sequence"/>
</dbReference>
<keyword evidence="6 9" id="KW-0328">Glycosyltransferase</keyword>
<dbReference type="PANTHER" id="PTHR11904:SF9">
    <property type="entry name" value="PURINE NUCLEOSIDE PHOSPHORYLASE-RELATED"/>
    <property type="match status" value="1"/>
</dbReference>
<dbReference type="InterPro" id="IPR011269">
    <property type="entry name" value="PUNP"/>
</dbReference>
<dbReference type="CDD" id="cd09009">
    <property type="entry name" value="PNP-EcPNPII_like"/>
    <property type="match status" value="1"/>
</dbReference>
<proteinExistence type="inferred from homology"/>
<evidence type="ECO:0000259" key="10">
    <source>
        <dbReference type="Pfam" id="PF01048"/>
    </source>
</evidence>
<dbReference type="EC" id="2.4.2.1" evidence="4 9"/>
<organism evidence="11 12">
    <name type="scientific">Methylobacterium brachiatum</name>
    <dbReference type="NCBI Taxonomy" id="269660"/>
    <lineage>
        <taxon>Bacteria</taxon>
        <taxon>Pseudomonadati</taxon>
        <taxon>Pseudomonadota</taxon>
        <taxon>Alphaproteobacteria</taxon>
        <taxon>Hyphomicrobiales</taxon>
        <taxon>Methylobacteriaceae</taxon>
        <taxon>Methylobacterium</taxon>
    </lineage>
</organism>
<dbReference type="InterPro" id="IPR011268">
    <property type="entry name" value="Purine_phosphorylase"/>
</dbReference>
<comment type="similarity">
    <text evidence="2 9">Belongs to the PNP/MTAP phosphorylase family.</text>
</comment>
<dbReference type="RefSeq" id="WP_350377107.1">
    <property type="nucleotide sequence ID" value="NZ_JBELQD010000016.1"/>
</dbReference>
<protein>
    <recommendedName>
        <fullName evidence="5 9">Purine nucleoside phosphorylase</fullName>
        <ecNumber evidence="4 9">2.4.2.1</ecNumber>
    </recommendedName>
    <alternativeName>
        <fullName evidence="8 9">Inosine-guanosine phosphorylase</fullName>
    </alternativeName>
</protein>
<evidence type="ECO:0000313" key="11">
    <source>
        <dbReference type="EMBL" id="MER2289691.1"/>
    </source>
</evidence>
<dbReference type="GO" id="GO:0004731">
    <property type="term" value="F:purine-nucleoside phosphorylase activity"/>
    <property type="evidence" value="ECO:0007669"/>
    <property type="project" value="UniProtKB-EC"/>
</dbReference>
<comment type="caution">
    <text evidence="11">The sequence shown here is derived from an EMBL/GenBank/DDBJ whole genome shotgun (WGS) entry which is preliminary data.</text>
</comment>
<dbReference type="InterPro" id="IPR000845">
    <property type="entry name" value="Nucleoside_phosphorylase_d"/>
</dbReference>
<evidence type="ECO:0000256" key="4">
    <source>
        <dbReference type="ARBA" id="ARBA00011886"/>
    </source>
</evidence>
<dbReference type="InterPro" id="IPR035994">
    <property type="entry name" value="Nucleoside_phosphorylase_sf"/>
</dbReference>
<evidence type="ECO:0000256" key="7">
    <source>
        <dbReference type="ARBA" id="ARBA00022679"/>
    </source>
</evidence>
<evidence type="ECO:0000256" key="1">
    <source>
        <dbReference type="ARBA" id="ARBA00005058"/>
    </source>
</evidence>